<feature type="transmembrane region" description="Helical" evidence="11">
    <location>
        <begin position="38"/>
        <end position="61"/>
    </location>
</feature>
<name>A0AAJ6Z0X9_PAPXU</name>
<keyword evidence="4 11" id="KW-0812">Transmembrane</keyword>
<proteinExistence type="inferred from homology"/>
<evidence type="ECO:0000256" key="6">
    <source>
        <dbReference type="ARBA" id="ARBA00022989"/>
    </source>
</evidence>
<evidence type="ECO:0000256" key="2">
    <source>
        <dbReference type="ARBA" id="ARBA00008699"/>
    </source>
</evidence>
<keyword evidence="7" id="KW-0496">Mitochondrion</keyword>
<accession>A0AAJ6Z0X9</accession>
<evidence type="ECO:0000256" key="5">
    <source>
        <dbReference type="ARBA" id="ARBA00022792"/>
    </source>
</evidence>
<evidence type="ECO:0000256" key="7">
    <source>
        <dbReference type="ARBA" id="ARBA00023128"/>
    </source>
</evidence>
<evidence type="ECO:0000256" key="11">
    <source>
        <dbReference type="SAM" id="Phobius"/>
    </source>
</evidence>
<keyword evidence="5" id="KW-0999">Mitochondrion inner membrane</keyword>
<dbReference type="GeneID" id="106114327"/>
<evidence type="ECO:0000256" key="8">
    <source>
        <dbReference type="ARBA" id="ARBA00023136"/>
    </source>
</evidence>
<evidence type="ECO:0000313" key="12">
    <source>
        <dbReference type="RefSeq" id="XP_013162937.1"/>
    </source>
</evidence>
<evidence type="ECO:0000256" key="1">
    <source>
        <dbReference type="ARBA" id="ARBA00004292"/>
    </source>
</evidence>
<dbReference type="GO" id="GO:0006120">
    <property type="term" value="P:mitochondrial electron transport, NADH to ubiquinone"/>
    <property type="evidence" value="ECO:0007669"/>
    <property type="project" value="InterPro"/>
</dbReference>
<dbReference type="KEGG" id="pxu:106114327"/>
<protein>
    <recommendedName>
        <fullName evidence="3">NADH dehydrogenase [ubiquinone] 1 alpha subcomplex subunit 11</fullName>
    </recommendedName>
    <alternativeName>
        <fullName evidence="9">Complex I-B14.7</fullName>
    </alternativeName>
    <alternativeName>
        <fullName evidence="10">NADH-ubiquinone oxidoreductase subunit B14.7</fullName>
    </alternativeName>
</protein>
<dbReference type="RefSeq" id="XP_013162937.1">
    <property type="nucleotide sequence ID" value="XM_013307483.1"/>
</dbReference>
<feature type="transmembrane region" description="Helical" evidence="11">
    <location>
        <begin position="94"/>
        <end position="112"/>
    </location>
</feature>
<evidence type="ECO:0000256" key="9">
    <source>
        <dbReference type="ARBA" id="ARBA00030608"/>
    </source>
</evidence>
<feature type="transmembrane region" description="Helical" evidence="11">
    <location>
        <begin position="68"/>
        <end position="88"/>
    </location>
</feature>
<dbReference type="GO" id="GO:0005743">
    <property type="term" value="C:mitochondrial inner membrane"/>
    <property type="evidence" value="ECO:0007669"/>
    <property type="project" value="UniProtKB-SubCell"/>
</dbReference>
<reference evidence="12" key="1">
    <citation type="submission" date="2025-08" db="UniProtKB">
        <authorList>
            <consortium name="RefSeq"/>
        </authorList>
    </citation>
    <scope>IDENTIFICATION</scope>
</reference>
<evidence type="ECO:0000256" key="4">
    <source>
        <dbReference type="ARBA" id="ARBA00022692"/>
    </source>
</evidence>
<dbReference type="Proteomes" id="UP000694872">
    <property type="component" value="Unplaced"/>
</dbReference>
<gene>
    <name evidence="12" type="primary">LOC106114327</name>
</gene>
<comment type="similarity">
    <text evidence="2">Belongs to the complex I NDUFA11 subunit family.</text>
</comment>
<evidence type="ECO:0000256" key="3">
    <source>
        <dbReference type="ARBA" id="ARBA00018191"/>
    </source>
</evidence>
<comment type="subcellular location">
    <subcellularLocation>
        <location evidence="1">Mitochondrion inner membrane</location>
        <topology evidence="1">Multi-pass membrane protein</topology>
        <orientation evidence="1">Matrix side</orientation>
    </subcellularLocation>
</comment>
<sequence length="182" mass="20359">MSCGCEEKPWRNYYRYYDTPDGCDVGKKILVTSRYGTIAGMIFATFDVLMFSHAIGFVPVLKRYATHVVPLALMGATFTVVSNAALQARQRDDSYNYFLGGFACGPILAAYLRSKHAILLGGLALGVFGMIKKESVIHDYTLFPTIQSHMGSITAWRHDYTLKKDPLEELRHSCGTKQQKCN</sequence>
<dbReference type="PANTHER" id="PTHR21382:SF1">
    <property type="entry name" value="NADH DEHYDROGENASE [UBIQUINONE] 1 ALPHA SUBCOMPLEX SUBUNIT 11"/>
    <property type="match status" value="1"/>
</dbReference>
<keyword evidence="6 11" id="KW-1133">Transmembrane helix</keyword>
<keyword evidence="8 11" id="KW-0472">Membrane</keyword>
<dbReference type="InterPro" id="IPR039205">
    <property type="entry name" value="NDUFA11"/>
</dbReference>
<evidence type="ECO:0000256" key="10">
    <source>
        <dbReference type="ARBA" id="ARBA00031497"/>
    </source>
</evidence>
<dbReference type="PANTHER" id="PTHR21382">
    <property type="entry name" value="NADH-UBIQUINONE OXIDOREDUCTASE SUBUNIT"/>
    <property type="match status" value="1"/>
</dbReference>
<dbReference type="AlphaFoldDB" id="A0AAJ6Z0X9"/>
<organism evidence="12">
    <name type="scientific">Papilio xuthus</name>
    <name type="common">Asian swallowtail butterfly</name>
    <dbReference type="NCBI Taxonomy" id="66420"/>
    <lineage>
        <taxon>Eukaryota</taxon>
        <taxon>Metazoa</taxon>
        <taxon>Ecdysozoa</taxon>
        <taxon>Arthropoda</taxon>
        <taxon>Hexapoda</taxon>
        <taxon>Insecta</taxon>
        <taxon>Pterygota</taxon>
        <taxon>Neoptera</taxon>
        <taxon>Endopterygota</taxon>
        <taxon>Lepidoptera</taxon>
        <taxon>Glossata</taxon>
        <taxon>Ditrysia</taxon>
        <taxon>Papilionoidea</taxon>
        <taxon>Papilionidae</taxon>
        <taxon>Papilioninae</taxon>
        <taxon>Papilio</taxon>
    </lineage>
</organism>
<dbReference type="GO" id="GO:0045271">
    <property type="term" value="C:respiratory chain complex I"/>
    <property type="evidence" value="ECO:0007669"/>
    <property type="project" value="InterPro"/>
</dbReference>